<name>A0A1H9U7Z9_9CORY</name>
<gene>
    <name evidence="2" type="ORF">SAMN05661109_01721</name>
</gene>
<dbReference type="AlphaFoldDB" id="A0A1H9U7Z9"/>
<evidence type="ECO:0000313" key="3">
    <source>
        <dbReference type="Proteomes" id="UP000198929"/>
    </source>
</evidence>
<accession>A0A1H9U7Z9</accession>
<dbReference type="GO" id="GO:0003676">
    <property type="term" value="F:nucleic acid binding"/>
    <property type="evidence" value="ECO:0007669"/>
    <property type="project" value="InterPro"/>
</dbReference>
<keyword evidence="3" id="KW-1185">Reference proteome</keyword>
<protein>
    <submittedName>
        <fullName evidence="2">DNA polymerase-3 subunit epsilon</fullName>
    </submittedName>
</protein>
<feature type="compositionally biased region" description="Basic residues" evidence="1">
    <location>
        <begin position="118"/>
        <end position="132"/>
    </location>
</feature>
<dbReference type="Gene3D" id="3.30.420.10">
    <property type="entry name" value="Ribonuclease H-like superfamily/Ribonuclease H"/>
    <property type="match status" value="1"/>
</dbReference>
<reference evidence="3" key="1">
    <citation type="submission" date="2016-10" db="EMBL/GenBank/DDBJ databases">
        <authorList>
            <person name="Varghese N."/>
            <person name="Submissions S."/>
        </authorList>
    </citation>
    <scope>NUCLEOTIDE SEQUENCE [LARGE SCALE GENOMIC DNA]</scope>
    <source>
        <strain evidence="3">DSM 20524</strain>
    </source>
</reference>
<dbReference type="InterPro" id="IPR036397">
    <property type="entry name" value="RNaseH_sf"/>
</dbReference>
<sequence length="332" mass="36426">MTTEQELSHPFVAVHVQSTGIHPSTGRLLTLDAVTFDNAGSTGEDFHTIFNTGGDPGPVHRHGVPYDEFEQAQRFSRHLKTLDRLIDGRTLIVHDAPQVWGFVVSEARRAMNAAARANRSRNRGRGRRRQRVGHVPQPEAIVDTLATTRRRGIALTDARLYAVAEKVQVAAPSPVASVARAQRPETETSREATLVLVELYRTLSRSGPVVSFSPKELTADRFGLQRTHARVAAEKAEPEHDNPGTYTREKGLAAGMEFVVSDDVEIAPDELITAGREAGLTYTEKLTRTASLVVTNLRSDLRGKAMHAHRKDIPLVSDKDFLAAVAQLNAGR</sequence>
<evidence type="ECO:0000256" key="1">
    <source>
        <dbReference type="SAM" id="MobiDB-lite"/>
    </source>
</evidence>
<dbReference type="RefSeq" id="WP_092259052.1">
    <property type="nucleotide sequence ID" value="NZ_CP047199.1"/>
</dbReference>
<dbReference type="SUPFAM" id="SSF53098">
    <property type="entry name" value="Ribonuclease H-like"/>
    <property type="match status" value="1"/>
</dbReference>
<proteinExistence type="predicted"/>
<dbReference type="Proteomes" id="UP000198929">
    <property type="component" value="Unassembled WGS sequence"/>
</dbReference>
<dbReference type="STRING" id="1121357.SAMN05661109_01721"/>
<dbReference type="EMBL" id="FOGQ01000007">
    <property type="protein sequence ID" value="SES05700.1"/>
    <property type="molecule type" value="Genomic_DNA"/>
</dbReference>
<organism evidence="2 3">
    <name type="scientific">Corynebacterium cystitidis DSM 20524</name>
    <dbReference type="NCBI Taxonomy" id="1121357"/>
    <lineage>
        <taxon>Bacteria</taxon>
        <taxon>Bacillati</taxon>
        <taxon>Actinomycetota</taxon>
        <taxon>Actinomycetes</taxon>
        <taxon>Mycobacteriales</taxon>
        <taxon>Corynebacteriaceae</taxon>
        <taxon>Corynebacterium</taxon>
    </lineage>
</organism>
<feature type="region of interest" description="Disordered" evidence="1">
    <location>
        <begin position="114"/>
        <end position="133"/>
    </location>
</feature>
<dbReference type="InterPro" id="IPR012337">
    <property type="entry name" value="RNaseH-like_sf"/>
</dbReference>
<evidence type="ECO:0000313" key="2">
    <source>
        <dbReference type="EMBL" id="SES05700.1"/>
    </source>
</evidence>